<sequence>MAKSKFEKSLYDGIEKVREVTEYDQEMISRYVKFKQNLDEFDKDIAENGVMITVINSTQEYRKVNPAVTEKEKINTAMNAILRTLGLDAKSLAEQGNNSSQGGGLL</sequence>
<organism evidence="1 2">
    <name type="scientific">Weissella minor</name>
    <dbReference type="NCBI Taxonomy" id="1620"/>
    <lineage>
        <taxon>Bacteria</taxon>
        <taxon>Bacillati</taxon>
        <taxon>Bacillota</taxon>
        <taxon>Bacilli</taxon>
        <taxon>Lactobacillales</taxon>
        <taxon>Lactobacillaceae</taxon>
        <taxon>Weissella</taxon>
    </lineage>
</organism>
<reference evidence="1 2" key="1">
    <citation type="journal article" date="2015" name="Genome Announc.">
        <title>Expanding the biotechnology potential of lactobacilli through comparative genomics of 213 strains and associated genera.</title>
        <authorList>
            <person name="Sun Z."/>
            <person name="Harris H.M."/>
            <person name="McCann A."/>
            <person name="Guo C."/>
            <person name="Argimon S."/>
            <person name="Zhang W."/>
            <person name="Yang X."/>
            <person name="Jeffery I.B."/>
            <person name="Cooney J.C."/>
            <person name="Kagawa T.F."/>
            <person name="Liu W."/>
            <person name="Song Y."/>
            <person name="Salvetti E."/>
            <person name="Wrobel A."/>
            <person name="Rasinkangas P."/>
            <person name="Parkhill J."/>
            <person name="Rea M.C."/>
            <person name="O'Sullivan O."/>
            <person name="Ritari J."/>
            <person name="Douillard F.P."/>
            <person name="Paul Ross R."/>
            <person name="Yang R."/>
            <person name="Briner A.E."/>
            <person name="Felis G.E."/>
            <person name="de Vos W.M."/>
            <person name="Barrangou R."/>
            <person name="Klaenhammer T.R."/>
            <person name="Caufield P.W."/>
            <person name="Cui Y."/>
            <person name="Zhang H."/>
            <person name="O'Toole P.W."/>
        </authorList>
    </citation>
    <scope>NUCLEOTIDE SEQUENCE [LARGE SCALE GENOMIC DNA]</scope>
    <source>
        <strain evidence="1 2">DSM 20014</strain>
    </source>
</reference>
<dbReference type="EMBL" id="JQCD01000017">
    <property type="protein sequence ID" value="KRN77595.1"/>
    <property type="molecule type" value="Genomic_DNA"/>
</dbReference>
<accession>A0A0R2JK08</accession>
<dbReference type="AlphaFoldDB" id="A0A0R2JK08"/>
<name>A0A0R2JK08_9LACO</name>
<dbReference type="InterPro" id="IPR006448">
    <property type="entry name" value="Phage_term_ssu_P27"/>
</dbReference>
<dbReference type="RefSeq" id="WP_057786376.1">
    <property type="nucleotide sequence ID" value="NZ_JQCD01000017.1"/>
</dbReference>
<protein>
    <recommendedName>
        <fullName evidence="3">P27 family phage terminase small subunit</fullName>
    </recommendedName>
</protein>
<dbReference type="Proteomes" id="UP000051673">
    <property type="component" value="Unassembled WGS sequence"/>
</dbReference>
<proteinExistence type="predicted"/>
<gene>
    <name evidence="1" type="ORF">IV67_GL001438</name>
</gene>
<dbReference type="OrthoDB" id="2877109at2"/>
<keyword evidence="2" id="KW-1185">Reference proteome</keyword>
<dbReference type="STRING" id="1620.IV67_GL001438"/>
<evidence type="ECO:0008006" key="3">
    <source>
        <dbReference type="Google" id="ProtNLM"/>
    </source>
</evidence>
<evidence type="ECO:0000313" key="2">
    <source>
        <dbReference type="Proteomes" id="UP000051673"/>
    </source>
</evidence>
<comment type="caution">
    <text evidence="1">The sequence shown here is derived from an EMBL/GenBank/DDBJ whole genome shotgun (WGS) entry which is preliminary data.</text>
</comment>
<dbReference type="Pfam" id="PF05119">
    <property type="entry name" value="Terminase_4"/>
    <property type="match status" value="1"/>
</dbReference>
<evidence type="ECO:0000313" key="1">
    <source>
        <dbReference type="EMBL" id="KRN77595.1"/>
    </source>
</evidence>
<dbReference type="PATRIC" id="fig|1620.3.peg.1461"/>